<organism evidence="3 4">
    <name type="scientific">Mytilus galloprovincialis</name>
    <name type="common">Mediterranean mussel</name>
    <dbReference type="NCBI Taxonomy" id="29158"/>
    <lineage>
        <taxon>Eukaryota</taxon>
        <taxon>Metazoa</taxon>
        <taxon>Spiralia</taxon>
        <taxon>Lophotrochozoa</taxon>
        <taxon>Mollusca</taxon>
        <taxon>Bivalvia</taxon>
        <taxon>Autobranchia</taxon>
        <taxon>Pteriomorphia</taxon>
        <taxon>Mytilida</taxon>
        <taxon>Mytiloidea</taxon>
        <taxon>Mytilidae</taxon>
        <taxon>Mytilinae</taxon>
        <taxon>Mytilus</taxon>
    </lineage>
</organism>
<feature type="coiled-coil region" evidence="1">
    <location>
        <begin position="45"/>
        <end position="97"/>
    </location>
</feature>
<sequence length="211" mass="23832">MSRPENYKTTEHDHDLRSRAAGGLGSPSRPIEKDGVAGEDLQTVIKTLQTQLEEQKRHMKDKEESMFREVEKQRHQNQALKDEIVRQRRELIEARAILSLNEDRRTTETPGESTTLTIPFSDTHHSTTSVTGNSATNTTNTADTLTSSRLRRNDNKRIHGKWSAGEHSCRDDGRRTSVRPGRNNYATNAKINPTSEINLGSSRQNISSNNK</sequence>
<dbReference type="AlphaFoldDB" id="A0A8B6FSS4"/>
<evidence type="ECO:0000256" key="2">
    <source>
        <dbReference type="SAM" id="MobiDB-lite"/>
    </source>
</evidence>
<dbReference type="Proteomes" id="UP000596742">
    <property type="component" value="Unassembled WGS sequence"/>
</dbReference>
<gene>
    <name evidence="3" type="ORF">MGAL_10B010682</name>
</gene>
<feature type="compositionally biased region" description="Low complexity" evidence="2">
    <location>
        <begin position="126"/>
        <end position="148"/>
    </location>
</feature>
<dbReference type="EMBL" id="UYJE01007333">
    <property type="protein sequence ID" value="VDI53715.1"/>
    <property type="molecule type" value="Genomic_DNA"/>
</dbReference>
<keyword evidence="4" id="KW-1185">Reference proteome</keyword>
<feature type="region of interest" description="Disordered" evidence="2">
    <location>
        <begin position="1"/>
        <end position="38"/>
    </location>
</feature>
<proteinExistence type="predicted"/>
<evidence type="ECO:0000313" key="4">
    <source>
        <dbReference type="Proteomes" id="UP000596742"/>
    </source>
</evidence>
<evidence type="ECO:0000313" key="3">
    <source>
        <dbReference type="EMBL" id="VDI53715.1"/>
    </source>
</evidence>
<feature type="region of interest" description="Disordered" evidence="2">
    <location>
        <begin position="104"/>
        <end position="189"/>
    </location>
</feature>
<feature type="compositionally biased region" description="Low complexity" evidence="2">
    <location>
        <begin position="108"/>
        <end position="117"/>
    </location>
</feature>
<name>A0A8B6FSS4_MYTGA</name>
<accession>A0A8B6FSS4</accession>
<reference evidence="3" key="1">
    <citation type="submission" date="2018-11" db="EMBL/GenBank/DDBJ databases">
        <authorList>
            <person name="Alioto T."/>
            <person name="Alioto T."/>
        </authorList>
    </citation>
    <scope>NUCLEOTIDE SEQUENCE</scope>
</reference>
<comment type="caution">
    <text evidence="3">The sequence shown here is derived from an EMBL/GenBank/DDBJ whole genome shotgun (WGS) entry which is preliminary data.</text>
</comment>
<keyword evidence="1" id="KW-0175">Coiled coil</keyword>
<protein>
    <submittedName>
        <fullName evidence="3">Uncharacterized protein</fullName>
    </submittedName>
</protein>
<evidence type="ECO:0000256" key="1">
    <source>
        <dbReference type="SAM" id="Coils"/>
    </source>
</evidence>
<feature type="compositionally biased region" description="Basic and acidic residues" evidence="2">
    <location>
        <begin position="1"/>
        <end position="18"/>
    </location>
</feature>